<dbReference type="EMBL" id="CP003013">
    <property type="protein sequence ID" value="AEO70707.1"/>
    <property type="molecule type" value="Genomic_DNA"/>
</dbReference>
<sequence length="200" mass="21427">MPTPPECGSDKVGLELASSLPLLDFERSEHGFQPAPDDSTAQSPRDDALESETPLTGDLPLLAKGSSNPEFDSGPYSMAHHDREGDEATRPSPSRVEKLEVVSSPDRYCAVHCDGKTPSRSPPSHHDDSGRAPAPLHDGDTPGDDSVSSVDLLVPPDTDEDDSQQDRRPTARENAVEGSALGEGMAGRELDRSQRHRLAD</sequence>
<name>G2RD14_THETT</name>
<evidence type="ECO:0000313" key="3">
    <source>
        <dbReference type="Proteomes" id="UP000008181"/>
    </source>
</evidence>
<evidence type="ECO:0000256" key="1">
    <source>
        <dbReference type="SAM" id="MobiDB-lite"/>
    </source>
</evidence>
<feature type="compositionally biased region" description="Basic and acidic residues" evidence="1">
    <location>
        <begin position="79"/>
        <end position="100"/>
    </location>
</feature>
<evidence type="ECO:0000313" key="2">
    <source>
        <dbReference type="EMBL" id="AEO70707.1"/>
    </source>
</evidence>
<gene>
    <name evidence="2" type="ORF">THITE_2122399</name>
</gene>
<dbReference type="Proteomes" id="UP000008181">
    <property type="component" value="Chromosome 5"/>
</dbReference>
<keyword evidence="3" id="KW-1185">Reference proteome</keyword>
<dbReference type="HOGENOM" id="CLU_1367089_0_0_1"/>
<dbReference type="AlphaFoldDB" id="G2RD14"/>
<dbReference type="RefSeq" id="XP_003657043.1">
    <property type="nucleotide sequence ID" value="XM_003656995.1"/>
</dbReference>
<accession>G2RD14</accession>
<feature type="compositionally biased region" description="Basic and acidic residues" evidence="1">
    <location>
        <begin position="186"/>
        <end position="200"/>
    </location>
</feature>
<feature type="region of interest" description="Disordered" evidence="1">
    <location>
        <begin position="26"/>
        <end position="200"/>
    </location>
</feature>
<reference evidence="2 3" key="1">
    <citation type="journal article" date="2011" name="Nat. Biotechnol.">
        <title>Comparative genomic analysis of the thermophilic biomass-degrading fungi Myceliophthora thermophila and Thielavia terrestris.</title>
        <authorList>
            <person name="Berka R.M."/>
            <person name="Grigoriev I.V."/>
            <person name="Otillar R."/>
            <person name="Salamov A."/>
            <person name="Grimwood J."/>
            <person name="Reid I."/>
            <person name="Ishmael N."/>
            <person name="John T."/>
            <person name="Darmond C."/>
            <person name="Moisan M.-C."/>
            <person name="Henrissat B."/>
            <person name="Coutinho P.M."/>
            <person name="Lombard V."/>
            <person name="Natvig D.O."/>
            <person name="Lindquist E."/>
            <person name="Schmutz J."/>
            <person name="Lucas S."/>
            <person name="Harris P."/>
            <person name="Powlowski J."/>
            <person name="Bellemare A."/>
            <person name="Taylor D."/>
            <person name="Butler G."/>
            <person name="de Vries R.P."/>
            <person name="Allijn I.E."/>
            <person name="van den Brink J."/>
            <person name="Ushinsky S."/>
            <person name="Storms R."/>
            <person name="Powell A.J."/>
            <person name="Paulsen I.T."/>
            <person name="Elbourne L.D.H."/>
            <person name="Baker S.E."/>
            <person name="Magnuson J."/>
            <person name="LaBoissiere S."/>
            <person name="Clutterbuck A.J."/>
            <person name="Martinez D."/>
            <person name="Wogulis M."/>
            <person name="de Leon A.L."/>
            <person name="Rey M.W."/>
            <person name="Tsang A."/>
        </authorList>
    </citation>
    <scope>NUCLEOTIDE SEQUENCE [LARGE SCALE GENOMIC DNA]</scope>
    <source>
        <strain evidence="3">ATCC 38088 / NRRL 8126</strain>
    </source>
</reference>
<organism evidence="2 3">
    <name type="scientific">Thermothielavioides terrestris (strain ATCC 38088 / NRRL 8126)</name>
    <name type="common">Thielavia terrestris</name>
    <dbReference type="NCBI Taxonomy" id="578455"/>
    <lineage>
        <taxon>Eukaryota</taxon>
        <taxon>Fungi</taxon>
        <taxon>Dikarya</taxon>
        <taxon>Ascomycota</taxon>
        <taxon>Pezizomycotina</taxon>
        <taxon>Sordariomycetes</taxon>
        <taxon>Sordariomycetidae</taxon>
        <taxon>Sordariales</taxon>
        <taxon>Chaetomiaceae</taxon>
        <taxon>Thermothielavioides</taxon>
        <taxon>Thermothielavioides terrestris</taxon>
    </lineage>
</organism>
<dbReference type="GeneID" id="11519308"/>
<dbReference type="KEGG" id="ttt:THITE_2122399"/>
<protein>
    <submittedName>
        <fullName evidence="2">Uncharacterized protein</fullName>
    </submittedName>
</protein>
<proteinExistence type="predicted"/>
<feature type="compositionally biased region" description="Basic and acidic residues" evidence="1">
    <location>
        <begin position="164"/>
        <end position="175"/>
    </location>
</feature>